<evidence type="ECO:0000313" key="1">
    <source>
        <dbReference type="EMBL" id="SMO80349.1"/>
    </source>
</evidence>
<reference evidence="1 2" key="1">
    <citation type="submission" date="2017-05" db="EMBL/GenBank/DDBJ databases">
        <authorList>
            <person name="Varghese N."/>
            <person name="Submissions S."/>
        </authorList>
    </citation>
    <scope>NUCLEOTIDE SEQUENCE [LARGE SCALE GENOMIC DNA]</scope>
    <source>
        <strain evidence="1 2">DSM 45474</strain>
    </source>
</reference>
<keyword evidence="2" id="KW-1185">Reference proteome</keyword>
<sequence>MEKENPPLYKGGLVIENNMRRDDTNVLNDIKHRAYEGING</sequence>
<dbReference type="AlphaFoldDB" id="A0A521E8W4"/>
<dbReference type="Proteomes" id="UP000315636">
    <property type="component" value="Unassembled WGS sequence"/>
</dbReference>
<proteinExistence type="predicted"/>
<evidence type="ECO:0000313" key="2">
    <source>
        <dbReference type="Proteomes" id="UP000315636"/>
    </source>
</evidence>
<protein>
    <submittedName>
        <fullName evidence="1">Uncharacterized protein</fullName>
    </submittedName>
</protein>
<name>A0A521E8W4_9BACL</name>
<dbReference type="EMBL" id="FXTI01000008">
    <property type="protein sequence ID" value="SMO80349.1"/>
    <property type="molecule type" value="Genomic_DNA"/>
</dbReference>
<accession>A0A521E8W4</accession>
<gene>
    <name evidence="1" type="ORF">SAMN06264849_108102</name>
</gene>
<organism evidence="1 2">
    <name type="scientific">Melghirimyces algeriensis</name>
    <dbReference type="NCBI Taxonomy" id="910412"/>
    <lineage>
        <taxon>Bacteria</taxon>
        <taxon>Bacillati</taxon>
        <taxon>Bacillota</taxon>
        <taxon>Bacilli</taxon>
        <taxon>Bacillales</taxon>
        <taxon>Thermoactinomycetaceae</taxon>
        <taxon>Melghirimyces</taxon>
    </lineage>
</organism>